<evidence type="ECO:0000313" key="2">
    <source>
        <dbReference type="EMBL" id="KAL2471334.1"/>
    </source>
</evidence>
<name>A0ABD1Q557_9LAMI</name>
<evidence type="ECO:0000313" key="3">
    <source>
        <dbReference type="Proteomes" id="UP001604336"/>
    </source>
</evidence>
<feature type="transmembrane region" description="Helical" evidence="1">
    <location>
        <begin position="76"/>
        <end position="94"/>
    </location>
</feature>
<sequence length="172" mass="19771">MNIAHLFGISLTTPFLPLSVLVYWRTPLVRSYKVNTDKCVKDRFVSGRGLLWNHQVSMFVPFSLHMASALFWRPSSGLFLMVSFLLKGLYYKIYRLRLTLLWPFTASPEVEDLGLFRPLFATSDVSLPSTVILFFIFIMRATRWMTYLLKRVGIVVAILSTALRTYCDATAT</sequence>
<feature type="transmembrane region" description="Helical" evidence="1">
    <location>
        <begin position="148"/>
        <end position="166"/>
    </location>
</feature>
<keyword evidence="1" id="KW-0812">Transmembrane</keyword>
<dbReference type="Proteomes" id="UP001604336">
    <property type="component" value="Unassembled WGS sequence"/>
</dbReference>
<organism evidence="2 3">
    <name type="scientific">Abeliophyllum distichum</name>
    <dbReference type="NCBI Taxonomy" id="126358"/>
    <lineage>
        <taxon>Eukaryota</taxon>
        <taxon>Viridiplantae</taxon>
        <taxon>Streptophyta</taxon>
        <taxon>Embryophyta</taxon>
        <taxon>Tracheophyta</taxon>
        <taxon>Spermatophyta</taxon>
        <taxon>Magnoliopsida</taxon>
        <taxon>eudicotyledons</taxon>
        <taxon>Gunneridae</taxon>
        <taxon>Pentapetalae</taxon>
        <taxon>asterids</taxon>
        <taxon>lamiids</taxon>
        <taxon>Lamiales</taxon>
        <taxon>Oleaceae</taxon>
        <taxon>Forsythieae</taxon>
        <taxon>Abeliophyllum</taxon>
    </lineage>
</organism>
<reference evidence="3" key="1">
    <citation type="submission" date="2024-07" db="EMBL/GenBank/DDBJ databases">
        <title>Two chromosome-level genome assemblies of Korean endemic species Abeliophyllum distichum and Forsythia ovata (Oleaceae).</title>
        <authorList>
            <person name="Jang H."/>
        </authorList>
    </citation>
    <scope>NUCLEOTIDE SEQUENCE [LARGE SCALE GENOMIC DNA]</scope>
</reference>
<comment type="caution">
    <text evidence="2">The sequence shown here is derived from an EMBL/GenBank/DDBJ whole genome shotgun (WGS) entry which is preliminary data.</text>
</comment>
<gene>
    <name evidence="2" type="ORF">Adt_39470</name>
</gene>
<evidence type="ECO:0000256" key="1">
    <source>
        <dbReference type="SAM" id="Phobius"/>
    </source>
</evidence>
<dbReference type="EMBL" id="JBFOLK010000012">
    <property type="protein sequence ID" value="KAL2471334.1"/>
    <property type="molecule type" value="Genomic_DNA"/>
</dbReference>
<feature type="transmembrane region" description="Helical" evidence="1">
    <location>
        <begin position="6"/>
        <end position="24"/>
    </location>
</feature>
<keyword evidence="1" id="KW-1133">Transmembrane helix</keyword>
<accession>A0ABD1Q557</accession>
<dbReference type="AlphaFoldDB" id="A0ABD1Q557"/>
<protein>
    <submittedName>
        <fullName evidence="2">Uncharacterized protein</fullName>
    </submittedName>
</protein>
<keyword evidence="3" id="KW-1185">Reference proteome</keyword>
<keyword evidence="1" id="KW-0472">Membrane</keyword>
<proteinExistence type="predicted"/>